<evidence type="ECO:0000259" key="3">
    <source>
        <dbReference type="PROSITE" id="PS50237"/>
    </source>
</evidence>
<sequence length="559" mass="65137">QKELILTLNECSSDARDLSIILDVINILTNKTKQSSQWFELLLTQSDTILDEKLPLTKEMVDKAHVHFDTIADEQLIKFMNSNINLDWHPLPHELFNQIIENLPVESIPDSNKYNSYTCLCDIPSAHIQTRIKLFYLFNIFIEKLLPMIDLSLLPGISTLTDRIRTARNYILFTIKYKLFHDVLIKTAISSGLSQEDIKFDTVKASLGEHYEDTMFYQAYKQLYSNASRIFLRTNDEQAWTAIFLGMFSTDRGGPYRDSITRICSELCSTRLSLFILCPNGRTNSGLNRDRWIPNIFSPNRSIPDEYKNQYRFVGQLMGLAIRTKNFLDIRFPILLWKQLVQEIVTIEDIEAIDIQSFTIINQMEENIRQIKNLSQNKHDDDDDDVNNDCDYLFNSIMSELTFDVVSSAGQTYELIPGGFHIPITATNFEDYCIRYRQYRINEFHRQINFIRQGLYSIVPSAYLSLFTAQELEEAVCGKSYIDIEMLKRHTSYSNDDETSPYIERFWNVLNKMFSEEQKKLFLIFVWGRTTLPNRDEEFSTNFTIARLDPSGNVDEALP</sequence>
<dbReference type="EMBL" id="CAJOAX010019195">
    <property type="protein sequence ID" value="CAF4186499.1"/>
    <property type="molecule type" value="Genomic_DNA"/>
</dbReference>
<dbReference type="Gene3D" id="3.30.2160.10">
    <property type="entry name" value="Hect, E3 ligase catalytic domain"/>
    <property type="match status" value="1"/>
</dbReference>
<dbReference type="InterPro" id="IPR042469">
    <property type="entry name" value="HECTD3"/>
</dbReference>
<gene>
    <name evidence="4" type="ORF">OTI717_LOCUS37938</name>
</gene>
<dbReference type="PROSITE" id="PS50237">
    <property type="entry name" value="HECT"/>
    <property type="match status" value="1"/>
</dbReference>
<comment type="caution">
    <text evidence="2">Lacks conserved residue(s) required for the propagation of feature annotation.</text>
</comment>
<evidence type="ECO:0000313" key="4">
    <source>
        <dbReference type="EMBL" id="CAF4186499.1"/>
    </source>
</evidence>
<dbReference type="InterPro" id="IPR035983">
    <property type="entry name" value="Hect_E3_ubiquitin_ligase"/>
</dbReference>
<dbReference type="Gene3D" id="3.30.2410.10">
    <property type="entry name" value="Hect, E3 ligase catalytic domain"/>
    <property type="match status" value="1"/>
</dbReference>
<dbReference type="Gene3D" id="3.90.1750.10">
    <property type="entry name" value="Hect, E3 ligase catalytic domains"/>
    <property type="match status" value="1"/>
</dbReference>
<dbReference type="SUPFAM" id="SSF56204">
    <property type="entry name" value="Hect, E3 ligase catalytic domain"/>
    <property type="match status" value="1"/>
</dbReference>
<keyword evidence="1 2" id="KW-0833">Ubl conjugation pathway</keyword>
<dbReference type="PANTHER" id="PTHR46654:SF1">
    <property type="entry name" value="E3 UBIQUITIN-PROTEIN LIGASE HECTD3"/>
    <property type="match status" value="1"/>
</dbReference>
<dbReference type="InterPro" id="IPR000569">
    <property type="entry name" value="HECT_dom"/>
</dbReference>
<feature type="non-terminal residue" evidence="4">
    <location>
        <position position="559"/>
    </location>
</feature>
<dbReference type="Proteomes" id="UP000663823">
    <property type="component" value="Unassembled WGS sequence"/>
</dbReference>
<dbReference type="SMART" id="SM00119">
    <property type="entry name" value="HECTc"/>
    <property type="match status" value="1"/>
</dbReference>
<dbReference type="PANTHER" id="PTHR46654">
    <property type="entry name" value="E3 UBIQUITIN-PROTEIN LIGASE HECTD3"/>
    <property type="match status" value="1"/>
</dbReference>
<dbReference type="AlphaFoldDB" id="A0A820AAW6"/>
<feature type="non-terminal residue" evidence="4">
    <location>
        <position position="1"/>
    </location>
</feature>
<name>A0A820AAW6_9BILA</name>
<dbReference type="GO" id="GO:0004842">
    <property type="term" value="F:ubiquitin-protein transferase activity"/>
    <property type="evidence" value="ECO:0007669"/>
    <property type="project" value="InterPro"/>
</dbReference>
<protein>
    <recommendedName>
        <fullName evidence="3">HECT domain-containing protein</fullName>
    </recommendedName>
</protein>
<comment type="caution">
    <text evidence="4">The sequence shown here is derived from an EMBL/GenBank/DDBJ whole genome shotgun (WGS) entry which is preliminary data.</text>
</comment>
<evidence type="ECO:0000313" key="5">
    <source>
        <dbReference type="Proteomes" id="UP000663823"/>
    </source>
</evidence>
<organism evidence="4 5">
    <name type="scientific">Rotaria sordida</name>
    <dbReference type="NCBI Taxonomy" id="392033"/>
    <lineage>
        <taxon>Eukaryota</taxon>
        <taxon>Metazoa</taxon>
        <taxon>Spiralia</taxon>
        <taxon>Gnathifera</taxon>
        <taxon>Rotifera</taxon>
        <taxon>Eurotatoria</taxon>
        <taxon>Bdelloidea</taxon>
        <taxon>Philodinida</taxon>
        <taxon>Philodinidae</taxon>
        <taxon>Rotaria</taxon>
    </lineage>
</organism>
<feature type="domain" description="HECT" evidence="3">
    <location>
        <begin position="244"/>
        <end position="559"/>
    </location>
</feature>
<accession>A0A820AAW6</accession>
<evidence type="ECO:0000256" key="1">
    <source>
        <dbReference type="ARBA" id="ARBA00022786"/>
    </source>
</evidence>
<dbReference type="Pfam" id="PF00632">
    <property type="entry name" value="HECT"/>
    <property type="match status" value="1"/>
</dbReference>
<evidence type="ECO:0000256" key="2">
    <source>
        <dbReference type="PROSITE-ProRule" id="PRU00104"/>
    </source>
</evidence>
<proteinExistence type="predicted"/>
<reference evidence="4" key="1">
    <citation type="submission" date="2021-02" db="EMBL/GenBank/DDBJ databases">
        <authorList>
            <person name="Nowell W R."/>
        </authorList>
    </citation>
    <scope>NUCLEOTIDE SEQUENCE</scope>
</reference>